<dbReference type="Proteomes" id="UP000469724">
    <property type="component" value="Unassembled WGS sequence"/>
</dbReference>
<evidence type="ECO:0000259" key="1">
    <source>
        <dbReference type="Pfam" id="PF01636"/>
    </source>
</evidence>
<keyword evidence="3" id="KW-1185">Reference proteome</keyword>
<gene>
    <name evidence="2" type="ORF">G3N56_13900</name>
</gene>
<name>A0A7K3NPU7_9BACT</name>
<sequence>MSDPLRPFGLVFRRDRPDLPIPGSPERCLSRRVVEDSAGSLYLLESLAASQLAHRQTVAACTAALARAGLTSVAAHLPCLDGGFVASKNRLHIQLSRFAPGVPLPRPDYTLRPEPGQALGRFITDLRDCAARADLPPQLPNRSLADYATTLMRTLAAAEPAVFSRLAPLATAMGAFLDAEPSLPRALCHGDLHPENAIWDGFDLVAAIDWEFVGMAHELYDVAGALGCMGIENPRTFAAGAGAAMIRALRDRGLLNEDNLRWLRPAVMAGRLGWLAEWLRKNDREMVEMELDYLELLAR</sequence>
<evidence type="ECO:0000313" key="2">
    <source>
        <dbReference type="EMBL" id="NDY57825.1"/>
    </source>
</evidence>
<protein>
    <submittedName>
        <fullName evidence="2">Phosphotransferase</fullName>
    </submittedName>
</protein>
<dbReference type="GO" id="GO:0016740">
    <property type="term" value="F:transferase activity"/>
    <property type="evidence" value="ECO:0007669"/>
    <property type="project" value="UniProtKB-KW"/>
</dbReference>
<dbReference type="InterPro" id="IPR002575">
    <property type="entry name" value="Aminoglycoside_PTrfase"/>
</dbReference>
<dbReference type="Pfam" id="PF01636">
    <property type="entry name" value="APH"/>
    <property type="match status" value="1"/>
</dbReference>
<accession>A0A7K3NPU7</accession>
<dbReference type="InterPro" id="IPR011009">
    <property type="entry name" value="Kinase-like_dom_sf"/>
</dbReference>
<dbReference type="AlphaFoldDB" id="A0A7K3NPU7"/>
<comment type="caution">
    <text evidence="2">The sequence shown here is derived from an EMBL/GenBank/DDBJ whole genome shotgun (WGS) entry which is preliminary data.</text>
</comment>
<dbReference type="RefSeq" id="WP_163302907.1">
    <property type="nucleotide sequence ID" value="NZ_JAAGRQ010000063.1"/>
</dbReference>
<keyword evidence="2" id="KW-0808">Transferase</keyword>
<dbReference type="EMBL" id="JAAGRQ010000063">
    <property type="protein sequence ID" value="NDY57825.1"/>
    <property type="molecule type" value="Genomic_DNA"/>
</dbReference>
<proteinExistence type="predicted"/>
<evidence type="ECO:0000313" key="3">
    <source>
        <dbReference type="Proteomes" id="UP000469724"/>
    </source>
</evidence>
<dbReference type="Gene3D" id="3.90.1200.10">
    <property type="match status" value="1"/>
</dbReference>
<dbReference type="SUPFAM" id="SSF56112">
    <property type="entry name" value="Protein kinase-like (PK-like)"/>
    <property type="match status" value="1"/>
</dbReference>
<organism evidence="2 3">
    <name type="scientific">Desulfolutivibrio sulfodismutans</name>
    <dbReference type="NCBI Taxonomy" id="63561"/>
    <lineage>
        <taxon>Bacteria</taxon>
        <taxon>Pseudomonadati</taxon>
        <taxon>Thermodesulfobacteriota</taxon>
        <taxon>Desulfovibrionia</taxon>
        <taxon>Desulfovibrionales</taxon>
        <taxon>Desulfovibrionaceae</taxon>
        <taxon>Desulfolutivibrio</taxon>
    </lineage>
</organism>
<reference evidence="2 3" key="1">
    <citation type="submission" date="2020-02" db="EMBL/GenBank/DDBJ databases">
        <title>Comparative genomics of sulfur disproportionating microorganisms.</title>
        <authorList>
            <person name="Ward L.M."/>
            <person name="Bertran E."/>
            <person name="Johnston D.T."/>
        </authorList>
    </citation>
    <scope>NUCLEOTIDE SEQUENCE [LARGE SCALE GENOMIC DNA]</scope>
    <source>
        <strain evidence="2 3">DSM 3696</strain>
    </source>
</reference>
<feature type="domain" description="Aminoglycoside phosphotransferase" evidence="1">
    <location>
        <begin position="58"/>
        <end position="245"/>
    </location>
</feature>